<gene>
    <name evidence="1" type="ORF">FA13DRAFT_1723702</name>
</gene>
<accession>A0A4Y7TZA1</accession>
<dbReference type="AlphaFoldDB" id="A0A4Y7TZA1"/>
<sequence length="164" mass="18070">MTNITLYGYSLSSAALRPSSRHPRLVARLFPLHDRPFTPLLHCDKALDACALAGDITVRPWPGFMGDVTVSLKCWPILFRGCLRPLLSQPISSLLQPHLKHAMAIGLHQPPIRSFTSALTSASARRLDINVPSNRRQEDSMVCHASPGTYSARAPLTSYSRCLP</sequence>
<evidence type="ECO:0000313" key="2">
    <source>
        <dbReference type="Proteomes" id="UP000298030"/>
    </source>
</evidence>
<comment type="caution">
    <text evidence="1">The sequence shown here is derived from an EMBL/GenBank/DDBJ whole genome shotgun (WGS) entry which is preliminary data.</text>
</comment>
<dbReference type="Proteomes" id="UP000298030">
    <property type="component" value="Unassembled WGS sequence"/>
</dbReference>
<reference evidence="1 2" key="1">
    <citation type="journal article" date="2019" name="Nat. Ecol. Evol.">
        <title>Megaphylogeny resolves global patterns of mushroom evolution.</title>
        <authorList>
            <person name="Varga T."/>
            <person name="Krizsan K."/>
            <person name="Foldi C."/>
            <person name="Dima B."/>
            <person name="Sanchez-Garcia M."/>
            <person name="Sanchez-Ramirez S."/>
            <person name="Szollosi G.J."/>
            <person name="Szarkandi J.G."/>
            <person name="Papp V."/>
            <person name="Albert L."/>
            <person name="Andreopoulos W."/>
            <person name="Angelini C."/>
            <person name="Antonin V."/>
            <person name="Barry K.W."/>
            <person name="Bougher N.L."/>
            <person name="Buchanan P."/>
            <person name="Buyck B."/>
            <person name="Bense V."/>
            <person name="Catcheside P."/>
            <person name="Chovatia M."/>
            <person name="Cooper J."/>
            <person name="Damon W."/>
            <person name="Desjardin D."/>
            <person name="Finy P."/>
            <person name="Geml J."/>
            <person name="Haridas S."/>
            <person name="Hughes K."/>
            <person name="Justo A."/>
            <person name="Karasinski D."/>
            <person name="Kautmanova I."/>
            <person name="Kiss B."/>
            <person name="Kocsube S."/>
            <person name="Kotiranta H."/>
            <person name="LaButti K.M."/>
            <person name="Lechner B.E."/>
            <person name="Liimatainen K."/>
            <person name="Lipzen A."/>
            <person name="Lukacs Z."/>
            <person name="Mihaltcheva S."/>
            <person name="Morgado L.N."/>
            <person name="Niskanen T."/>
            <person name="Noordeloos M.E."/>
            <person name="Ohm R.A."/>
            <person name="Ortiz-Santana B."/>
            <person name="Ovrebo C."/>
            <person name="Racz N."/>
            <person name="Riley R."/>
            <person name="Savchenko A."/>
            <person name="Shiryaev A."/>
            <person name="Soop K."/>
            <person name="Spirin V."/>
            <person name="Szebenyi C."/>
            <person name="Tomsovsky M."/>
            <person name="Tulloss R.E."/>
            <person name="Uehling J."/>
            <person name="Grigoriev I.V."/>
            <person name="Vagvolgyi C."/>
            <person name="Papp T."/>
            <person name="Martin F.M."/>
            <person name="Miettinen O."/>
            <person name="Hibbett D.S."/>
            <person name="Nagy L.G."/>
        </authorList>
    </citation>
    <scope>NUCLEOTIDE SEQUENCE [LARGE SCALE GENOMIC DNA]</scope>
    <source>
        <strain evidence="1 2">FP101781</strain>
    </source>
</reference>
<name>A0A4Y7TZA1_COPMI</name>
<evidence type="ECO:0000313" key="1">
    <source>
        <dbReference type="EMBL" id="TEB39495.1"/>
    </source>
</evidence>
<organism evidence="1 2">
    <name type="scientific">Coprinellus micaceus</name>
    <name type="common">Glistening ink-cap mushroom</name>
    <name type="synonym">Coprinus micaceus</name>
    <dbReference type="NCBI Taxonomy" id="71717"/>
    <lineage>
        <taxon>Eukaryota</taxon>
        <taxon>Fungi</taxon>
        <taxon>Dikarya</taxon>
        <taxon>Basidiomycota</taxon>
        <taxon>Agaricomycotina</taxon>
        <taxon>Agaricomycetes</taxon>
        <taxon>Agaricomycetidae</taxon>
        <taxon>Agaricales</taxon>
        <taxon>Agaricineae</taxon>
        <taxon>Psathyrellaceae</taxon>
        <taxon>Coprinellus</taxon>
    </lineage>
</organism>
<keyword evidence="2" id="KW-1185">Reference proteome</keyword>
<dbReference type="EMBL" id="QPFP01000001">
    <property type="protein sequence ID" value="TEB39495.1"/>
    <property type="molecule type" value="Genomic_DNA"/>
</dbReference>
<protein>
    <submittedName>
        <fullName evidence="1">Uncharacterized protein</fullName>
    </submittedName>
</protein>
<proteinExistence type="predicted"/>